<evidence type="ECO:0000256" key="1">
    <source>
        <dbReference type="SAM" id="MobiDB-lite"/>
    </source>
</evidence>
<feature type="region of interest" description="Disordered" evidence="1">
    <location>
        <begin position="70"/>
        <end position="98"/>
    </location>
</feature>
<sequence>MEQVDDELLSAVAPRWQGKAGRLEVWYATLSDPSTRAGLWVHCETVAPTTGSPYGHGWVTWFPPEARRAPNVSVRRRSSPPPARHGSTPPAPGWRPES</sequence>
<accession>A0A1V3WR91</accession>
<organism evidence="2 3">
    <name type="scientific">Mycobacterium kansasii</name>
    <dbReference type="NCBI Taxonomy" id="1768"/>
    <lineage>
        <taxon>Bacteria</taxon>
        <taxon>Bacillati</taxon>
        <taxon>Actinomycetota</taxon>
        <taxon>Actinomycetes</taxon>
        <taxon>Mycobacteriales</taxon>
        <taxon>Mycobacteriaceae</taxon>
        <taxon>Mycobacterium</taxon>
    </lineage>
</organism>
<reference evidence="2 3" key="1">
    <citation type="submission" date="2017-02" db="EMBL/GenBank/DDBJ databases">
        <title>Complete genome sequences of Mycobacterium kansasii strains isolated from rhesus macaques.</title>
        <authorList>
            <person name="Panda A."/>
            <person name="Nagaraj S."/>
            <person name="Zhao X."/>
            <person name="Tettelin H."/>
            <person name="Detolla L.J."/>
        </authorList>
    </citation>
    <scope>NUCLEOTIDE SEQUENCE [LARGE SCALE GENOMIC DNA]</scope>
    <source>
        <strain evidence="2 3">11-3813</strain>
    </source>
</reference>
<comment type="caution">
    <text evidence="2">The sequence shown here is derived from an EMBL/GenBank/DDBJ whole genome shotgun (WGS) entry which is preliminary data.</text>
</comment>
<protein>
    <submittedName>
        <fullName evidence="2">Uncharacterized protein</fullName>
    </submittedName>
</protein>
<evidence type="ECO:0000313" key="2">
    <source>
        <dbReference type="EMBL" id="OOK68996.1"/>
    </source>
</evidence>
<name>A0A1V3WR91_MYCKA</name>
<dbReference type="AlphaFoldDB" id="A0A1V3WR91"/>
<dbReference type="Proteomes" id="UP000189229">
    <property type="component" value="Unassembled WGS sequence"/>
</dbReference>
<evidence type="ECO:0000313" key="3">
    <source>
        <dbReference type="Proteomes" id="UP000189229"/>
    </source>
</evidence>
<proteinExistence type="predicted"/>
<dbReference type="EMBL" id="MVBM01000007">
    <property type="protein sequence ID" value="OOK68996.1"/>
    <property type="molecule type" value="Genomic_DNA"/>
</dbReference>
<gene>
    <name evidence="2" type="ORF">BZL30_7401</name>
</gene>
<feature type="compositionally biased region" description="Pro residues" evidence="1">
    <location>
        <begin position="79"/>
        <end position="98"/>
    </location>
</feature>